<dbReference type="EMBL" id="JXTB01000169">
    <property type="protein sequence ID" value="PON56578.1"/>
    <property type="molecule type" value="Genomic_DNA"/>
</dbReference>
<dbReference type="AlphaFoldDB" id="A0A2P5C6C3"/>
<keyword evidence="2" id="KW-1185">Reference proteome</keyword>
<evidence type="ECO:0000313" key="2">
    <source>
        <dbReference type="Proteomes" id="UP000237105"/>
    </source>
</evidence>
<name>A0A2P5C6C3_PARAD</name>
<evidence type="ECO:0000313" key="1">
    <source>
        <dbReference type="EMBL" id="PON56578.1"/>
    </source>
</evidence>
<dbReference type="OrthoDB" id="10407078at2759"/>
<organism evidence="1 2">
    <name type="scientific">Parasponia andersonii</name>
    <name type="common">Sponia andersonii</name>
    <dbReference type="NCBI Taxonomy" id="3476"/>
    <lineage>
        <taxon>Eukaryota</taxon>
        <taxon>Viridiplantae</taxon>
        <taxon>Streptophyta</taxon>
        <taxon>Embryophyta</taxon>
        <taxon>Tracheophyta</taxon>
        <taxon>Spermatophyta</taxon>
        <taxon>Magnoliopsida</taxon>
        <taxon>eudicotyledons</taxon>
        <taxon>Gunneridae</taxon>
        <taxon>Pentapetalae</taxon>
        <taxon>rosids</taxon>
        <taxon>fabids</taxon>
        <taxon>Rosales</taxon>
        <taxon>Cannabaceae</taxon>
        <taxon>Parasponia</taxon>
    </lineage>
</organism>
<proteinExistence type="predicted"/>
<accession>A0A2P5C6C3</accession>
<dbReference type="Proteomes" id="UP000237105">
    <property type="component" value="Unassembled WGS sequence"/>
</dbReference>
<gene>
    <name evidence="1" type="ORF">PanWU01x14_179910</name>
</gene>
<protein>
    <submittedName>
        <fullName evidence="1">Uncharacterized protein</fullName>
    </submittedName>
</protein>
<reference evidence="2" key="1">
    <citation type="submission" date="2016-06" db="EMBL/GenBank/DDBJ databases">
        <title>Parallel loss of symbiosis genes in relatives of nitrogen-fixing non-legume Parasponia.</title>
        <authorList>
            <person name="Van Velzen R."/>
            <person name="Holmer R."/>
            <person name="Bu F."/>
            <person name="Rutten L."/>
            <person name="Van Zeijl A."/>
            <person name="Liu W."/>
            <person name="Santuari L."/>
            <person name="Cao Q."/>
            <person name="Sharma T."/>
            <person name="Shen D."/>
            <person name="Roswanjaya Y."/>
            <person name="Wardhani T."/>
            <person name="Kalhor M.S."/>
            <person name="Jansen J."/>
            <person name="Van den Hoogen J."/>
            <person name="Gungor B."/>
            <person name="Hartog M."/>
            <person name="Hontelez J."/>
            <person name="Verver J."/>
            <person name="Yang W.-C."/>
            <person name="Schijlen E."/>
            <person name="Repin R."/>
            <person name="Schilthuizen M."/>
            <person name="Schranz E."/>
            <person name="Heidstra R."/>
            <person name="Miyata K."/>
            <person name="Fedorova E."/>
            <person name="Kohlen W."/>
            <person name="Bisseling T."/>
            <person name="Smit S."/>
            <person name="Geurts R."/>
        </authorList>
    </citation>
    <scope>NUCLEOTIDE SEQUENCE [LARGE SCALE GENOMIC DNA]</scope>
    <source>
        <strain evidence="2">cv. WU1-14</strain>
    </source>
</reference>
<sequence>MKGKVDVAKDDMGNKNLWASEILGDNHVNALAVGQTVRLDSPSNLSNKTTDLISKLVFGKKDGDDNNVNIVSNPISNKERSFPISDVSNKSSTIGATSIRARSLTSVLPHRVA</sequence>
<comment type="caution">
    <text evidence="1">The sequence shown here is derived from an EMBL/GenBank/DDBJ whole genome shotgun (WGS) entry which is preliminary data.</text>
</comment>